<name>A0A4Y2B9U6_ARAVE</name>
<proteinExistence type="predicted"/>
<gene>
    <name evidence="1" type="ORF">AVEN_133713_1</name>
</gene>
<organism evidence="1 2">
    <name type="scientific">Araneus ventricosus</name>
    <name type="common">Orbweaver spider</name>
    <name type="synonym">Epeira ventricosa</name>
    <dbReference type="NCBI Taxonomy" id="182803"/>
    <lineage>
        <taxon>Eukaryota</taxon>
        <taxon>Metazoa</taxon>
        <taxon>Ecdysozoa</taxon>
        <taxon>Arthropoda</taxon>
        <taxon>Chelicerata</taxon>
        <taxon>Arachnida</taxon>
        <taxon>Araneae</taxon>
        <taxon>Araneomorphae</taxon>
        <taxon>Entelegynae</taxon>
        <taxon>Araneoidea</taxon>
        <taxon>Araneidae</taxon>
        <taxon>Araneus</taxon>
    </lineage>
</organism>
<dbReference type="EMBL" id="BGPR01000057">
    <property type="protein sequence ID" value="GBL88056.1"/>
    <property type="molecule type" value="Genomic_DNA"/>
</dbReference>
<protein>
    <submittedName>
        <fullName evidence="1">Uncharacterized protein</fullName>
    </submittedName>
</protein>
<keyword evidence="2" id="KW-1185">Reference proteome</keyword>
<evidence type="ECO:0000313" key="2">
    <source>
        <dbReference type="Proteomes" id="UP000499080"/>
    </source>
</evidence>
<reference evidence="1 2" key="1">
    <citation type="journal article" date="2019" name="Sci. Rep.">
        <title>Orb-weaving spider Araneus ventricosus genome elucidates the spidroin gene catalogue.</title>
        <authorList>
            <person name="Kono N."/>
            <person name="Nakamura H."/>
            <person name="Ohtoshi R."/>
            <person name="Moran D.A.P."/>
            <person name="Shinohara A."/>
            <person name="Yoshida Y."/>
            <person name="Fujiwara M."/>
            <person name="Mori M."/>
            <person name="Tomita M."/>
            <person name="Arakawa K."/>
        </authorList>
    </citation>
    <scope>NUCLEOTIDE SEQUENCE [LARGE SCALE GENOMIC DNA]</scope>
</reference>
<evidence type="ECO:0000313" key="1">
    <source>
        <dbReference type="EMBL" id="GBL88056.1"/>
    </source>
</evidence>
<sequence length="92" mass="10438">MLLSEEILLRSKSSGTYFITDARCISPEIENRCPLRKFFIGGKSHMERDQRNKLVVGEPEYDVLTYNLTTGLTCEPKLYRDAPTPNSAAPRS</sequence>
<comment type="caution">
    <text evidence="1">The sequence shown here is derived from an EMBL/GenBank/DDBJ whole genome shotgun (WGS) entry which is preliminary data.</text>
</comment>
<accession>A0A4Y2B9U6</accession>
<dbReference type="Proteomes" id="UP000499080">
    <property type="component" value="Unassembled WGS sequence"/>
</dbReference>
<dbReference type="AlphaFoldDB" id="A0A4Y2B9U6"/>